<keyword evidence="1" id="KW-0472">Membrane</keyword>
<feature type="transmembrane region" description="Helical" evidence="1">
    <location>
        <begin position="67"/>
        <end position="85"/>
    </location>
</feature>
<accession>A0AAQ3MIP0</accession>
<sequence length="106" mass="12645">MIVRKLINWLNTQIDIKVQIVLDKFYFLYFLSLAYATLSNLCVFHLHHLIKFVVRIELFGLMWRNVQSVRLIICCYWLLGFIRSLRNCNLQGPIPDLSTIPRLTYL</sequence>
<protein>
    <submittedName>
        <fullName evidence="2">Uncharacterized protein</fullName>
    </submittedName>
</protein>
<feature type="transmembrane region" description="Helical" evidence="1">
    <location>
        <begin position="26"/>
        <end position="47"/>
    </location>
</feature>
<reference evidence="2 3" key="1">
    <citation type="journal article" date="2023" name="Life. Sci Alliance">
        <title>Evolutionary insights into 3D genome organization and epigenetic landscape of Vigna mungo.</title>
        <authorList>
            <person name="Junaid A."/>
            <person name="Singh B."/>
            <person name="Bhatia S."/>
        </authorList>
    </citation>
    <scope>NUCLEOTIDE SEQUENCE [LARGE SCALE GENOMIC DNA]</scope>
    <source>
        <tissue evidence="2">Leaf</tissue>
    </source>
</reference>
<keyword evidence="1" id="KW-1133">Transmembrane helix</keyword>
<evidence type="ECO:0000256" key="1">
    <source>
        <dbReference type="SAM" id="Phobius"/>
    </source>
</evidence>
<organism evidence="2 3">
    <name type="scientific">Vigna mungo</name>
    <name type="common">Black gram</name>
    <name type="synonym">Phaseolus mungo</name>
    <dbReference type="NCBI Taxonomy" id="3915"/>
    <lineage>
        <taxon>Eukaryota</taxon>
        <taxon>Viridiplantae</taxon>
        <taxon>Streptophyta</taxon>
        <taxon>Embryophyta</taxon>
        <taxon>Tracheophyta</taxon>
        <taxon>Spermatophyta</taxon>
        <taxon>Magnoliopsida</taxon>
        <taxon>eudicotyledons</taxon>
        <taxon>Gunneridae</taxon>
        <taxon>Pentapetalae</taxon>
        <taxon>rosids</taxon>
        <taxon>fabids</taxon>
        <taxon>Fabales</taxon>
        <taxon>Fabaceae</taxon>
        <taxon>Papilionoideae</taxon>
        <taxon>50 kb inversion clade</taxon>
        <taxon>NPAAA clade</taxon>
        <taxon>indigoferoid/millettioid clade</taxon>
        <taxon>Phaseoleae</taxon>
        <taxon>Vigna</taxon>
    </lineage>
</organism>
<gene>
    <name evidence="2" type="ORF">V8G54_037139</name>
</gene>
<dbReference type="Proteomes" id="UP001374535">
    <property type="component" value="Chromosome 11"/>
</dbReference>
<dbReference type="EMBL" id="CP144690">
    <property type="protein sequence ID" value="WVY91625.1"/>
    <property type="molecule type" value="Genomic_DNA"/>
</dbReference>
<name>A0AAQ3MIP0_VIGMU</name>
<evidence type="ECO:0000313" key="3">
    <source>
        <dbReference type="Proteomes" id="UP001374535"/>
    </source>
</evidence>
<keyword evidence="1" id="KW-0812">Transmembrane</keyword>
<keyword evidence="3" id="KW-1185">Reference proteome</keyword>
<proteinExistence type="predicted"/>
<evidence type="ECO:0000313" key="2">
    <source>
        <dbReference type="EMBL" id="WVY91625.1"/>
    </source>
</evidence>
<dbReference type="AlphaFoldDB" id="A0AAQ3MIP0"/>